<reference evidence="2 3" key="1">
    <citation type="journal article" date="2011" name="J. Bacteriol.">
        <title>Genome sequence of the algicidal bacterium Kordia algicida OT-1.</title>
        <authorList>
            <person name="Lee H.S."/>
            <person name="Kang S.G."/>
            <person name="Kwon K.K."/>
            <person name="Lee J.H."/>
            <person name="Kim S.J."/>
        </authorList>
    </citation>
    <scope>NUCLEOTIDE SEQUENCE [LARGE SCALE GENOMIC DNA]</scope>
    <source>
        <strain evidence="2 3">OT-1</strain>
    </source>
</reference>
<comment type="caution">
    <text evidence="2">The sequence shown here is derived from an EMBL/GenBank/DDBJ whole genome shotgun (WGS) entry which is preliminary data.</text>
</comment>
<feature type="transmembrane region" description="Helical" evidence="1">
    <location>
        <begin position="351"/>
        <end position="370"/>
    </location>
</feature>
<dbReference type="STRING" id="391587.KAOT1_18252"/>
<feature type="transmembrane region" description="Helical" evidence="1">
    <location>
        <begin position="1005"/>
        <end position="1028"/>
    </location>
</feature>
<dbReference type="PANTHER" id="PTHR32063">
    <property type="match status" value="1"/>
</dbReference>
<feature type="transmembrane region" description="Helical" evidence="1">
    <location>
        <begin position="594"/>
        <end position="615"/>
    </location>
</feature>
<dbReference type="InterPro" id="IPR001036">
    <property type="entry name" value="Acrflvin-R"/>
</dbReference>
<evidence type="ECO:0000256" key="1">
    <source>
        <dbReference type="SAM" id="Phobius"/>
    </source>
</evidence>
<dbReference type="Pfam" id="PF00873">
    <property type="entry name" value="ACR_tran"/>
    <property type="match status" value="2"/>
</dbReference>
<organism evidence="2 3">
    <name type="scientific">Kordia algicida OT-1</name>
    <dbReference type="NCBI Taxonomy" id="391587"/>
    <lineage>
        <taxon>Bacteria</taxon>
        <taxon>Pseudomonadati</taxon>
        <taxon>Bacteroidota</taxon>
        <taxon>Flavobacteriia</taxon>
        <taxon>Flavobacteriales</taxon>
        <taxon>Flavobacteriaceae</taxon>
        <taxon>Kordia</taxon>
    </lineage>
</organism>
<dbReference type="GO" id="GO:0005886">
    <property type="term" value="C:plasma membrane"/>
    <property type="evidence" value="ECO:0007669"/>
    <property type="project" value="TreeGrafter"/>
</dbReference>
<keyword evidence="3" id="KW-1185">Reference proteome</keyword>
<dbReference type="EMBL" id="ABIB01000002">
    <property type="protein sequence ID" value="EDP97131.1"/>
    <property type="molecule type" value="Genomic_DNA"/>
</dbReference>
<dbReference type="PRINTS" id="PR00702">
    <property type="entry name" value="ACRIFLAVINRP"/>
</dbReference>
<name>A9DN80_9FLAO</name>
<dbReference type="InterPro" id="IPR027463">
    <property type="entry name" value="AcrB_DN_DC_subdom"/>
</dbReference>
<proteinExistence type="predicted"/>
<feature type="transmembrane region" description="Helical" evidence="1">
    <location>
        <begin position="404"/>
        <end position="427"/>
    </location>
</feature>
<feature type="transmembrane region" description="Helical" evidence="1">
    <location>
        <begin position="476"/>
        <end position="498"/>
    </location>
</feature>
<dbReference type="Gene3D" id="1.20.1640.10">
    <property type="entry name" value="Multidrug efflux transporter AcrB transmembrane domain"/>
    <property type="match status" value="2"/>
</dbReference>
<dbReference type="RefSeq" id="WP_007096184.1">
    <property type="nucleotide sequence ID" value="NZ_CP142125.1"/>
</dbReference>
<protein>
    <submittedName>
        <fullName evidence="2">Cation/multidrug efflux pump</fullName>
    </submittedName>
</protein>
<feature type="transmembrane region" description="Helical" evidence="1">
    <location>
        <begin position="1110"/>
        <end position="1143"/>
    </location>
</feature>
<feature type="transmembrane region" description="Helical" evidence="1">
    <location>
        <begin position="21"/>
        <end position="41"/>
    </location>
</feature>
<dbReference type="GO" id="GO:0042910">
    <property type="term" value="F:xenobiotic transmembrane transporter activity"/>
    <property type="evidence" value="ECO:0007669"/>
    <property type="project" value="TreeGrafter"/>
</dbReference>
<dbReference type="eggNOG" id="COG0841">
    <property type="taxonomic scope" value="Bacteria"/>
</dbReference>
<feature type="transmembrane region" description="Helical" evidence="1">
    <location>
        <begin position="543"/>
        <end position="561"/>
    </location>
</feature>
<dbReference type="Gene3D" id="3.30.70.1320">
    <property type="entry name" value="Multidrug efflux transporter AcrB pore domain like"/>
    <property type="match status" value="1"/>
</dbReference>
<feature type="transmembrane region" description="Helical" evidence="1">
    <location>
        <begin position="377"/>
        <end position="398"/>
    </location>
</feature>
<accession>A9DN80</accession>
<dbReference type="SUPFAM" id="SSF82714">
    <property type="entry name" value="Multidrug efflux transporter AcrB TolC docking domain, DN and DC subdomains"/>
    <property type="match status" value="2"/>
</dbReference>
<feature type="transmembrane region" description="Helical" evidence="1">
    <location>
        <begin position="980"/>
        <end position="999"/>
    </location>
</feature>
<dbReference type="SUPFAM" id="SSF82866">
    <property type="entry name" value="Multidrug efflux transporter AcrB transmembrane domain"/>
    <property type="match status" value="2"/>
</dbReference>
<dbReference type="Gene3D" id="3.30.2090.10">
    <property type="entry name" value="Multidrug efflux transporter AcrB TolC docking domain, DN and DC subdomains"/>
    <property type="match status" value="2"/>
</dbReference>
<dbReference type="AlphaFoldDB" id="A9DN80"/>
<evidence type="ECO:0000313" key="2">
    <source>
        <dbReference type="EMBL" id="EDP97131.1"/>
    </source>
</evidence>
<dbReference type="OrthoDB" id="9798415at2"/>
<feature type="transmembrane region" description="Helical" evidence="1">
    <location>
        <begin position="952"/>
        <end position="973"/>
    </location>
</feature>
<sequence>MANKKTNKEFILSSWAIDNKTIIYIIMGLILVLGISAYFSMPRENFPEVIETKIYVSTIYRGNTAEDVEKLIVDPLEDRLKNISGVVEVTSTSQEDYGIIVVEFDDKISVESAKLKVKDEVDAEKGGEDWPTFNGAKVEPNIFNLNLSEEQPILNINISGDYPVEKLKEFAEDLQDDIEDLKEIKQVDIRGAQEKEIEVAVDIYKMTAAQVNFDDIRGAIANGNVTISAGNLISSGQRRTIRTIGEIETPQELNDFVVKSLNGPVYLRDIAKVTFKEEDKTTYARKFSDDPTIIARDVVMLDVKKRAGENMVAAAEQINVIIDDFKKAHEDLDISITNDQSEKTINQVNDLVNNIIFGIILVVFVLMFFLGFRNALFVGLAIPMSMFMSFVILNLFGYTMNTMILFALIMGLGMLVDNGIVVVENVYRLMDEEGMSRIQAAKKGIGEIAFPIIISTLTTVAAFVPLGMWPGTMGQFMIYFPITLSVVLGSSLFVAIFINSLMVSQFMEVGERKLKVRQLIIISVVLGIIGILCILIGGAVKGLGTLFIFIAMMFWIYKYVLKPMARFFQNRILSWLERTYERFLRFALSSWRPYVLTAGTFVLLFVAVGLFVVSMSSKRTKVEFFPDNKPNQIIVYIEYPQGTSIEKTNKITKDIEKRVYTVLNGDEYMDNGYNFLVESAVSQVGEGAGNPQTDGGSAAEMPHKGKITASMREYKFRRGEDSEVLRQKVTEALKGIYPGVAISVEKDAVGPPVGYPINIELEGEDYTQLILEAERFREIVNSKNIAGIEELKIDVNKGKPAMQVVIDREKAGELGVSAAQIGQQLRNSLFGAKASVYKEDGEDYDIYVRFNEDNRYNISSLFNQKLIFRNQMGQLKEIPLSAVVKQRNTSGFSAIKHKQKKRIVTVYSGLAPGFTDAGAIVSQIQAEMTEFKPDGIEIDYTGQIEEQDKQQAFLGSAFFAGLGLIMLILVFQFSSISKPTIIMIAIFLSLIGVFGGILITGAPFVIMMTMMGIISLAGIVVNNGVVLLDYNQLLIDRKKEELDIPDDKYLPINHVFEAVVRSGKARLRPVLLTAITTVLGLIPLAIGFNIDFFSLFSDFDPKIYIGGDNVIFWGPLAWTVIYGLIIATFLTLIIVPILFFLITKFKFWAFKSKRPEIEQEKLPQTRSEGDDDIDINEIDLPVETV</sequence>
<dbReference type="HOGENOM" id="CLU_002755_1_2_10"/>
<feature type="transmembrane region" description="Helical" evidence="1">
    <location>
        <begin position="448"/>
        <end position="470"/>
    </location>
</feature>
<evidence type="ECO:0000313" key="3">
    <source>
        <dbReference type="Proteomes" id="UP000002945"/>
    </source>
</evidence>
<feature type="transmembrane region" description="Helical" evidence="1">
    <location>
        <begin position="1070"/>
        <end position="1090"/>
    </location>
</feature>
<keyword evidence="1" id="KW-0472">Membrane</keyword>
<dbReference type="Gene3D" id="3.30.70.1430">
    <property type="entry name" value="Multidrug efflux transporter AcrB pore domain"/>
    <property type="match status" value="2"/>
</dbReference>
<keyword evidence="1" id="KW-1133">Transmembrane helix</keyword>
<dbReference type="PANTHER" id="PTHR32063:SF0">
    <property type="entry name" value="SWARMING MOTILITY PROTEIN SWRC"/>
    <property type="match status" value="1"/>
</dbReference>
<gene>
    <name evidence="2" type="ORF">KAOT1_18252</name>
</gene>
<dbReference type="Proteomes" id="UP000002945">
    <property type="component" value="Unassembled WGS sequence"/>
</dbReference>
<feature type="transmembrane region" description="Helical" evidence="1">
    <location>
        <begin position="519"/>
        <end position="537"/>
    </location>
</feature>
<dbReference type="Gene3D" id="3.30.70.1440">
    <property type="entry name" value="Multidrug efflux transporter AcrB pore domain"/>
    <property type="match status" value="1"/>
</dbReference>
<dbReference type="SUPFAM" id="SSF82693">
    <property type="entry name" value="Multidrug efflux transporter AcrB pore domain, PN1, PN2, PC1 and PC2 subdomains"/>
    <property type="match status" value="1"/>
</dbReference>
<keyword evidence="1" id="KW-0812">Transmembrane</keyword>